<name>A0A5S5MES4_9BACT</name>
<protein>
    <recommendedName>
        <fullName evidence="3">Acyloxyacyl hydrolase</fullName>
    </recommendedName>
</protein>
<proteinExistence type="predicted"/>
<evidence type="ECO:0000313" key="1">
    <source>
        <dbReference type="EMBL" id="TYT74233.1"/>
    </source>
</evidence>
<organism evidence="1 2">
    <name type="scientific">Desulfobotulus mexicanus</name>
    <dbReference type="NCBI Taxonomy" id="2586642"/>
    <lineage>
        <taxon>Bacteria</taxon>
        <taxon>Pseudomonadati</taxon>
        <taxon>Thermodesulfobacteriota</taxon>
        <taxon>Desulfobacteria</taxon>
        <taxon>Desulfobacterales</taxon>
        <taxon>Desulfobacteraceae</taxon>
        <taxon>Desulfobotulus</taxon>
    </lineage>
</organism>
<dbReference type="Proteomes" id="UP000321899">
    <property type="component" value="Unassembled WGS sequence"/>
</dbReference>
<keyword evidence="2" id="KW-1185">Reference proteome</keyword>
<comment type="caution">
    <text evidence="1">The sequence shown here is derived from an EMBL/GenBank/DDBJ whole genome shotgun (WGS) entry which is preliminary data.</text>
</comment>
<sequence>MKKTGYLFGFWILLICWPDMVKAKDLSLTVFGGQSTRNVWEEFFISPFDLDFADSRIAALALSYTFARIPDWHLSFEVEGQIVRHWGIQNHWESNLPVVVRRHRMPWSHEFRSTAAFGVGPSWSSDTPPLEVETREDSQPVLFHWFMELTAGPLEAPWMFTVRLHHRSKGYGMLADKGGLDTLVGGIRWDF</sequence>
<reference evidence="1 2" key="1">
    <citation type="submission" date="2019-06" db="EMBL/GenBank/DDBJ databases">
        <title>Desulfobotulus mexicanus sp. nov., a novel sulfate-reducing bacterium isolated from the sediment of an alkaline crater lake in Mexico.</title>
        <authorList>
            <person name="Hirschler-Rea A."/>
        </authorList>
    </citation>
    <scope>NUCLEOTIDE SEQUENCE [LARGE SCALE GENOMIC DNA]</scope>
    <source>
        <strain evidence="1 2">PAR22N</strain>
    </source>
</reference>
<dbReference type="RefSeq" id="WP_139449110.1">
    <property type="nucleotide sequence ID" value="NZ_VDMB01000013.1"/>
</dbReference>
<dbReference type="AlphaFoldDB" id="A0A5S5MES4"/>
<evidence type="ECO:0000313" key="2">
    <source>
        <dbReference type="Proteomes" id="UP000321899"/>
    </source>
</evidence>
<gene>
    <name evidence="1" type="ORF">FIM25_10705</name>
</gene>
<dbReference type="EMBL" id="VDMB01000013">
    <property type="protein sequence ID" value="TYT74233.1"/>
    <property type="molecule type" value="Genomic_DNA"/>
</dbReference>
<dbReference type="OrthoDB" id="323914at2"/>
<accession>A0A5S5MES4</accession>
<evidence type="ECO:0008006" key="3">
    <source>
        <dbReference type="Google" id="ProtNLM"/>
    </source>
</evidence>